<organism evidence="2 3">
    <name type="scientific">Candidatus Ornithocaccomicrobium faecavium</name>
    <dbReference type="NCBI Taxonomy" id="2840890"/>
    <lineage>
        <taxon>Bacteria</taxon>
        <taxon>Bacillati</taxon>
        <taxon>Bacillota</taxon>
        <taxon>Clostridia</taxon>
        <taxon>Candidatus Ornithocaccomicrobium</taxon>
    </lineage>
</organism>
<feature type="domain" description="Aminoglycoside phosphotransferase" evidence="1">
    <location>
        <begin position="111"/>
        <end position="303"/>
    </location>
</feature>
<name>A0A9D1TDE0_9FIRM</name>
<evidence type="ECO:0000259" key="1">
    <source>
        <dbReference type="Pfam" id="PF01636"/>
    </source>
</evidence>
<dbReference type="InterPro" id="IPR002575">
    <property type="entry name" value="Aminoglycoside_PTrfase"/>
</dbReference>
<comment type="caution">
    <text evidence="2">The sequence shown here is derived from an EMBL/GenBank/DDBJ whole genome shotgun (WGS) entry which is preliminary data.</text>
</comment>
<dbReference type="Gene3D" id="3.90.1200.10">
    <property type="match status" value="1"/>
</dbReference>
<reference evidence="2" key="1">
    <citation type="submission" date="2020-10" db="EMBL/GenBank/DDBJ databases">
        <authorList>
            <person name="Gilroy R."/>
        </authorList>
    </citation>
    <scope>NUCLEOTIDE SEQUENCE</scope>
    <source>
        <strain evidence="2">CHK183-6373</strain>
    </source>
</reference>
<evidence type="ECO:0000313" key="3">
    <source>
        <dbReference type="Proteomes" id="UP000886884"/>
    </source>
</evidence>
<accession>A0A9D1TDE0</accession>
<dbReference type="AlphaFoldDB" id="A0A9D1TDE0"/>
<sequence>MKPHIRSRAGAAGAAFAARLRGSEAGRGGIFPPAFEWRGGAPLERESSWIEAAQGLADALGRGEVCRVEARGLSDAERGWSGAEVVRGEAVLSDGSRMPLILKCAERKERCAMARLTRQRQCVPASFSADLDGAAPAWMAMEDLGRQRLAPPDDRAFLRRFAIALASIHARDLDRGTEMPWLPAAGADHWRRVVSELSVDHFERKLHESESFARAFGRYLAPLREMGARFAREMTARCEEAACMTLTHGDLQMRDGAHVYDCTGAPRIIDFGFCGYAPLYIDLAGWFSDADLPLYHAALAAQGIVLRYADFEERARAARRYNGFVYLCPSVMDWRDGPTERTGMRLLQALKIILDGDFPERAVRYSPALFQRLLAEFGAADTAE</sequence>
<reference evidence="2" key="2">
    <citation type="journal article" date="2021" name="PeerJ">
        <title>Extensive microbial diversity within the chicken gut microbiome revealed by metagenomics and culture.</title>
        <authorList>
            <person name="Gilroy R."/>
            <person name="Ravi A."/>
            <person name="Getino M."/>
            <person name="Pursley I."/>
            <person name="Horton D.L."/>
            <person name="Alikhan N.F."/>
            <person name="Baker D."/>
            <person name="Gharbi K."/>
            <person name="Hall N."/>
            <person name="Watson M."/>
            <person name="Adriaenssens E.M."/>
            <person name="Foster-Nyarko E."/>
            <person name="Jarju S."/>
            <person name="Secka A."/>
            <person name="Antonio M."/>
            <person name="Oren A."/>
            <person name="Chaudhuri R.R."/>
            <person name="La Ragione R."/>
            <person name="Hildebrand F."/>
            <person name="Pallen M.J."/>
        </authorList>
    </citation>
    <scope>NUCLEOTIDE SEQUENCE</scope>
    <source>
        <strain evidence="2">CHK183-6373</strain>
    </source>
</reference>
<protein>
    <submittedName>
        <fullName evidence="2">Phosphotransferase</fullName>
    </submittedName>
</protein>
<dbReference type="Pfam" id="PF01636">
    <property type="entry name" value="APH"/>
    <property type="match status" value="1"/>
</dbReference>
<proteinExistence type="predicted"/>
<dbReference type="InterPro" id="IPR011009">
    <property type="entry name" value="Kinase-like_dom_sf"/>
</dbReference>
<dbReference type="SUPFAM" id="SSF56112">
    <property type="entry name" value="Protein kinase-like (PK-like)"/>
    <property type="match status" value="1"/>
</dbReference>
<dbReference type="EMBL" id="DVOT01000156">
    <property type="protein sequence ID" value="HIV28078.1"/>
    <property type="molecule type" value="Genomic_DNA"/>
</dbReference>
<gene>
    <name evidence="2" type="ORF">IAA64_08915</name>
</gene>
<evidence type="ECO:0000313" key="2">
    <source>
        <dbReference type="EMBL" id="HIV28078.1"/>
    </source>
</evidence>
<dbReference type="Proteomes" id="UP000886884">
    <property type="component" value="Unassembled WGS sequence"/>
</dbReference>